<sequence length="209" mass="24197">MKKNKRQNKNLPLKQESWRKLHQMISQITSVAKADRIIVSATTPKLCSCSRGLCYCCLHIRFNFVQHKVCTNISYNPDEFEFTAKVMINDQLLYMRTISGKNPRPICIFVPRIPVIRACIQFYNIYFQGKNIHACINIVGKYQDITLFKVGMECLRFGFNGIALVKPEDGGGLHEVEFLLDNTNGEVNDNVDYDDYYNNNTDEDNIFNY</sequence>
<evidence type="ECO:0000313" key="2">
    <source>
        <dbReference type="Proteomes" id="UP000695007"/>
    </source>
</evidence>
<protein>
    <submittedName>
        <fullName evidence="3">Uncharacterized protein LOC105361723</fullName>
    </submittedName>
</protein>
<proteinExistence type="predicted"/>
<keyword evidence="2" id="KW-1185">Reference proteome</keyword>
<dbReference type="RefSeq" id="XP_011497276.1">
    <property type="nucleotide sequence ID" value="XM_011498974.1"/>
</dbReference>
<accession>A0AAJ6YFT7</accession>
<organism evidence="2 3">
    <name type="scientific">Ceratosolen solmsi marchali</name>
    <dbReference type="NCBI Taxonomy" id="326594"/>
    <lineage>
        <taxon>Eukaryota</taxon>
        <taxon>Metazoa</taxon>
        <taxon>Ecdysozoa</taxon>
        <taxon>Arthropoda</taxon>
        <taxon>Hexapoda</taxon>
        <taxon>Insecta</taxon>
        <taxon>Pterygota</taxon>
        <taxon>Neoptera</taxon>
        <taxon>Endopterygota</taxon>
        <taxon>Hymenoptera</taxon>
        <taxon>Apocrita</taxon>
        <taxon>Proctotrupomorpha</taxon>
        <taxon>Chalcidoidea</taxon>
        <taxon>Agaonidae</taxon>
        <taxon>Agaoninae</taxon>
        <taxon>Ceratosolen</taxon>
    </lineage>
</organism>
<gene>
    <name evidence="3" type="primary">LOC105361723</name>
</gene>
<name>A0AAJ6YFT7_9HYME</name>
<evidence type="ECO:0000259" key="1">
    <source>
        <dbReference type="Pfam" id="PF15998"/>
    </source>
</evidence>
<feature type="domain" description="DUF4773" evidence="1">
    <location>
        <begin position="47"/>
        <end position="161"/>
    </location>
</feature>
<dbReference type="AlphaFoldDB" id="A0AAJ6YFT7"/>
<dbReference type="Pfam" id="PF15998">
    <property type="entry name" value="DUF4773"/>
    <property type="match status" value="1"/>
</dbReference>
<dbReference type="InterPro" id="IPR031941">
    <property type="entry name" value="DUF4773"/>
</dbReference>
<dbReference type="KEGG" id="csol:105361723"/>
<dbReference type="GeneID" id="105361723"/>
<dbReference type="Proteomes" id="UP000695007">
    <property type="component" value="Unplaced"/>
</dbReference>
<reference evidence="3" key="1">
    <citation type="submission" date="2025-08" db="UniProtKB">
        <authorList>
            <consortium name="RefSeq"/>
        </authorList>
    </citation>
    <scope>IDENTIFICATION</scope>
</reference>
<evidence type="ECO:0000313" key="3">
    <source>
        <dbReference type="RefSeq" id="XP_011497276.1"/>
    </source>
</evidence>
<dbReference type="PANTHER" id="PTHR36299">
    <property type="entry name" value="AGAP008005-PA"/>
    <property type="match status" value="1"/>
</dbReference>
<dbReference type="PANTHER" id="PTHR36299:SF4">
    <property type="entry name" value="GH07892P-RELATED"/>
    <property type="match status" value="1"/>
</dbReference>